<dbReference type="EMBL" id="CP036280">
    <property type="protein sequence ID" value="QDU71362.1"/>
    <property type="molecule type" value="Genomic_DNA"/>
</dbReference>
<accession>A0A518BWK4</accession>
<evidence type="ECO:0000256" key="1">
    <source>
        <dbReference type="SAM" id="SignalP"/>
    </source>
</evidence>
<organism evidence="2 3">
    <name type="scientific">Mucisphaera calidilacus</name>
    <dbReference type="NCBI Taxonomy" id="2527982"/>
    <lineage>
        <taxon>Bacteria</taxon>
        <taxon>Pseudomonadati</taxon>
        <taxon>Planctomycetota</taxon>
        <taxon>Phycisphaerae</taxon>
        <taxon>Phycisphaerales</taxon>
        <taxon>Phycisphaeraceae</taxon>
        <taxon>Mucisphaera</taxon>
    </lineage>
</organism>
<sequence length="192" mass="19733" precursor="true">MTYRTLLLGIAAALVGTTSVIAKPATTTVVVEAMISDILSGDATDAAGPFSGNDNGSLTDAFLNSTFGTNYDWTWQGKSDDGGFGPFTSNPDTTNGTLTLDDAISGPFILSLKAANSYSLYYFDDTFIGLTSFDFTTLGVSQNKQGKAQDLSHAGIYAAPPPQASPGPVPAPTPNAAAAGLAILGLGGLRRR</sequence>
<keyword evidence="3" id="KW-1185">Reference proteome</keyword>
<gene>
    <name evidence="2" type="ORF">Pan265_12110</name>
</gene>
<evidence type="ECO:0000313" key="2">
    <source>
        <dbReference type="EMBL" id="QDU71362.1"/>
    </source>
</evidence>
<feature type="chain" id="PRO_5022167175" description="PEP-CTERM protein-sorting domain-containing protein" evidence="1">
    <location>
        <begin position="23"/>
        <end position="192"/>
    </location>
</feature>
<name>A0A518BWK4_9BACT</name>
<dbReference type="KEGG" id="mcad:Pan265_12110"/>
<proteinExistence type="predicted"/>
<evidence type="ECO:0000313" key="3">
    <source>
        <dbReference type="Proteomes" id="UP000320386"/>
    </source>
</evidence>
<evidence type="ECO:0008006" key="4">
    <source>
        <dbReference type="Google" id="ProtNLM"/>
    </source>
</evidence>
<keyword evidence="1" id="KW-0732">Signal</keyword>
<dbReference type="AlphaFoldDB" id="A0A518BWK4"/>
<dbReference type="Proteomes" id="UP000320386">
    <property type="component" value="Chromosome"/>
</dbReference>
<reference evidence="2 3" key="1">
    <citation type="submission" date="2019-02" db="EMBL/GenBank/DDBJ databases">
        <title>Deep-cultivation of Planctomycetes and their phenomic and genomic characterization uncovers novel biology.</title>
        <authorList>
            <person name="Wiegand S."/>
            <person name="Jogler M."/>
            <person name="Boedeker C."/>
            <person name="Pinto D."/>
            <person name="Vollmers J."/>
            <person name="Rivas-Marin E."/>
            <person name="Kohn T."/>
            <person name="Peeters S.H."/>
            <person name="Heuer A."/>
            <person name="Rast P."/>
            <person name="Oberbeckmann S."/>
            <person name="Bunk B."/>
            <person name="Jeske O."/>
            <person name="Meyerdierks A."/>
            <person name="Storesund J.E."/>
            <person name="Kallscheuer N."/>
            <person name="Luecker S."/>
            <person name="Lage O.M."/>
            <person name="Pohl T."/>
            <person name="Merkel B.J."/>
            <person name="Hornburger P."/>
            <person name="Mueller R.-W."/>
            <person name="Bruemmer F."/>
            <person name="Labrenz M."/>
            <person name="Spormann A.M."/>
            <person name="Op den Camp H."/>
            <person name="Overmann J."/>
            <person name="Amann R."/>
            <person name="Jetten M.S.M."/>
            <person name="Mascher T."/>
            <person name="Medema M.H."/>
            <person name="Devos D.P."/>
            <person name="Kaster A.-K."/>
            <person name="Ovreas L."/>
            <person name="Rohde M."/>
            <person name="Galperin M.Y."/>
            <person name="Jogler C."/>
        </authorList>
    </citation>
    <scope>NUCLEOTIDE SEQUENCE [LARGE SCALE GENOMIC DNA]</scope>
    <source>
        <strain evidence="2 3">Pan265</strain>
    </source>
</reference>
<feature type="signal peptide" evidence="1">
    <location>
        <begin position="1"/>
        <end position="22"/>
    </location>
</feature>
<protein>
    <recommendedName>
        <fullName evidence="4">PEP-CTERM protein-sorting domain-containing protein</fullName>
    </recommendedName>
</protein>